<dbReference type="Pfam" id="PF07519">
    <property type="entry name" value="Tannase"/>
    <property type="match status" value="1"/>
</dbReference>
<evidence type="ECO:0000256" key="10">
    <source>
        <dbReference type="RuleBase" id="RU361238"/>
    </source>
</evidence>
<keyword evidence="4" id="KW-0479">Metal-binding</keyword>
<sequence length="558" mass="60735">MPVGDPIDIRYVPAYQLLQGLTTSKDCYSTHSRVKMRPFLLTTALAILTPHQASAATFNSTACTSLSNLRLSNGSQINLAVSLPSGSNFTGNSVETSYNTAQANLPALCRVAFEVETSPNSTALAEIWLPEPSTWNGRFLAVGNGGFAGGVNYPDIVWGARKGFATMSTNTGHDSTSSNGTWMLDNPEALVDFGHRALHVTTGVAKMIVEAYYGMKEGQGLNAVQRYPNDYDGVLVGSAIPSQTNTSAWQIYVALEQFPNNRSSYIPGSMWTTIDQAVLEQCDGLDGVEDGIIMDPRECQFQPEVLLCSNGTTTDCLNIDQLLNLKRMYTPWLDSTNHTINPGLSPSGEEGFSYLMNGAEPQFGPSFYRYAVFNDSAWDWSTLTPETVRFAQEMNPGGMNAYNPDMRGFEKKGGKILQYHGFADPVIPAGVAWTWAEAVEKFYESVGRSGGVDDFFRLFMVPGMGHCSGGVGAWVLDAASQDGISPLQDDSSHSMLWSLVGWVEKGEETAPESVTATKYVNDTAALGVDFERDVCRWPNVAWYVDENETWVCPGVGGH</sequence>
<evidence type="ECO:0000256" key="3">
    <source>
        <dbReference type="ARBA" id="ARBA00022651"/>
    </source>
</evidence>
<keyword evidence="7" id="KW-0106">Calcium</keyword>
<dbReference type="SUPFAM" id="SSF53474">
    <property type="entry name" value="alpha/beta-Hydrolases"/>
    <property type="match status" value="1"/>
</dbReference>
<dbReference type="InterPro" id="IPR011118">
    <property type="entry name" value="Tannase/feruloyl_esterase"/>
</dbReference>
<name>A0ABR0E151_ZASCE</name>
<evidence type="ECO:0000256" key="6">
    <source>
        <dbReference type="ARBA" id="ARBA00022801"/>
    </source>
</evidence>
<keyword evidence="2" id="KW-0719">Serine esterase</keyword>
<proteinExistence type="inferred from homology"/>
<dbReference type="PANTHER" id="PTHR33938">
    <property type="entry name" value="FERULOYL ESTERASE B-RELATED"/>
    <property type="match status" value="1"/>
</dbReference>
<evidence type="ECO:0000256" key="8">
    <source>
        <dbReference type="ARBA" id="ARBA00023157"/>
    </source>
</evidence>
<protein>
    <recommendedName>
        <fullName evidence="10">Carboxylic ester hydrolase</fullName>
        <ecNumber evidence="10">3.1.1.-</ecNumber>
    </recommendedName>
</protein>
<organism evidence="11 12">
    <name type="scientific">Zasmidium cellare</name>
    <name type="common">Wine cellar mold</name>
    <name type="synonym">Racodium cellare</name>
    <dbReference type="NCBI Taxonomy" id="395010"/>
    <lineage>
        <taxon>Eukaryota</taxon>
        <taxon>Fungi</taxon>
        <taxon>Dikarya</taxon>
        <taxon>Ascomycota</taxon>
        <taxon>Pezizomycotina</taxon>
        <taxon>Dothideomycetes</taxon>
        <taxon>Dothideomycetidae</taxon>
        <taxon>Mycosphaerellales</taxon>
        <taxon>Mycosphaerellaceae</taxon>
        <taxon>Zasmidium</taxon>
    </lineage>
</organism>
<keyword evidence="3" id="KW-0624">Polysaccharide degradation</keyword>
<comment type="similarity">
    <text evidence="1 10">Belongs to the tannase family.</text>
</comment>
<comment type="catalytic activity">
    <reaction evidence="9">
        <text>feruloyl-polysaccharide + H2O = ferulate + polysaccharide.</text>
        <dbReference type="EC" id="3.1.1.73"/>
    </reaction>
</comment>
<evidence type="ECO:0000256" key="7">
    <source>
        <dbReference type="ARBA" id="ARBA00022837"/>
    </source>
</evidence>
<gene>
    <name evidence="11" type="ORF">PRZ48_013480</name>
</gene>
<comment type="caution">
    <text evidence="11">The sequence shown here is derived from an EMBL/GenBank/DDBJ whole genome shotgun (WGS) entry which is preliminary data.</text>
</comment>
<dbReference type="EC" id="3.1.1.-" evidence="10"/>
<evidence type="ECO:0000256" key="4">
    <source>
        <dbReference type="ARBA" id="ARBA00022723"/>
    </source>
</evidence>
<keyword evidence="6 10" id="KW-0378">Hydrolase</keyword>
<evidence type="ECO:0000313" key="11">
    <source>
        <dbReference type="EMBL" id="KAK4495153.1"/>
    </source>
</evidence>
<evidence type="ECO:0000256" key="5">
    <source>
        <dbReference type="ARBA" id="ARBA00022729"/>
    </source>
</evidence>
<dbReference type="InterPro" id="IPR029058">
    <property type="entry name" value="AB_hydrolase_fold"/>
</dbReference>
<dbReference type="PANTHER" id="PTHR33938:SF15">
    <property type="entry name" value="FERULOYL ESTERASE B-RELATED"/>
    <property type="match status" value="1"/>
</dbReference>
<keyword evidence="8" id="KW-1015">Disulfide bond</keyword>
<dbReference type="Proteomes" id="UP001305779">
    <property type="component" value="Unassembled WGS sequence"/>
</dbReference>
<keyword evidence="5" id="KW-0732">Signal</keyword>
<keyword evidence="3" id="KW-0858">Xylan degradation</keyword>
<accession>A0ABR0E151</accession>
<evidence type="ECO:0000256" key="1">
    <source>
        <dbReference type="ARBA" id="ARBA00006249"/>
    </source>
</evidence>
<evidence type="ECO:0000256" key="9">
    <source>
        <dbReference type="ARBA" id="ARBA00034075"/>
    </source>
</evidence>
<evidence type="ECO:0000256" key="2">
    <source>
        <dbReference type="ARBA" id="ARBA00022487"/>
    </source>
</evidence>
<evidence type="ECO:0000313" key="12">
    <source>
        <dbReference type="Proteomes" id="UP001305779"/>
    </source>
</evidence>
<keyword evidence="12" id="KW-1185">Reference proteome</keyword>
<dbReference type="EMBL" id="JAXOVC010000012">
    <property type="protein sequence ID" value="KAK4495153.1"/>
    <property type="molecule type" value="Genomic_DNA"/>
</dbReference>
<reference evidence="11 12" key="1">
    <citation type="journal article" date="2023" name="G3 (Bethesda)">
        <title>A chromosome-level genome assembly of Zasmidium syzygii isolated from banana leaves.</title>
        <authorList>
            <person name="van Westerhoven A.C."/>
            <person name="Mehrabi R."/>
            <person name="Talebi R."/>
            <person name="Steentjes M.B.F."/>
            <person name="Corcolon B."/>
            <person name="Chong P.A."/>
            <person name="Kema G.H.J."/>
            <person name="Seidl M.F."/>
        </authorList>
    </citation>
    <scope>NUCLEOTIDE SEQUENCE [LARGE SCALE GENOMIC DNA]</scope>
    <source>
        <strain evidence="11 12">P124</strain>
    </source>
</reference>
<keyword evidence="3" id="KW-0119">Carbohydrate metabolism</keyword>